<accession>A0ABD5RJK8</accession>
<comment type="caution">
    <text evidence="1">The sequence shown here is derived from an EMBL/GenBank/DDBJ whole genome shotgun (WGS) entry which is preliminary data.</text>
</comment>
<dbReference type="RefSeq" id="WP_247419947.1">
    <property type="nucleotide sequence ID" value="NZ_JALLGW010000002.1"/>
</dbReference>
<keyword evidence="2" id="KW-1185">Reference proteome</keyword>
<dbReference type="PROSITE" id="PS51257">
    <property type="entry name" value="PROKAR_LIPOPROTEIN"/>
    <property type="match status" value="1"/>
</dbReference>
<dbReference type="Proteomes" id="UP001596099">
    <property type="component" value="Unassembled WGS sequence"/>
</dbReference>
<organism evidence="1 2">
    <name type="scientific">Halomarina salina</name>
    <dbReference type="NCBI Taxonomy" id="1872699"/>
    <lineage>
        <taxon>Archaea</taxon>
        <taxon>Methanobacteriati</taxon>
        <taxon>Methanobacteriota</taxon>
        <taxon>Stenosarchaea group</taxon>
        <taxon>Halobacteria</taxon>
        <taxon>Halobacteriales</taxon>
        <taxon>Natronomonadaceae</taxon>
        <taxon>Halomarina</taxon>
    </lineage>
</organism>
<dbReference type="AlphaFoldDB" id="A0ABD5RJK8"/>
<sequence length="159" mass="17012">MNRRALLTSLSILPASASAGCTSLGRELFGTDDAETPDPLFLQNDVDEVHVLTVTVTQPATETTLIEGAFRLPGRHFVRFPEIGVTGETYTIRASTVDGASVEERWMPDPCSAVTGQAAVIRVTSSGLRYDQNGCDVYTQQPSFELSPEEAAVTSSGSE</sequence>
<name>A0ABD5RJK8_9EURY</name>
<reference evidence="1 2" key="1">
    <citation type="journal article" date="2019" name="Int. J. Syst. Evol. Microbiol.">
        <title>The Global Catalogue of Microorganisms (GCM) 10K type strain sequencing project: providing services to taxonomists for standard genome sequencing and annotation.</title>
        <authorList>
            <consortium name="The Broad Institute Genomics Platform"/>
            <consortium name="The Broad Institute Genome Sequencing Center for Infectious Disease"/>
            <person name="Wu L."/>
            <person name="Ma J."/>
        </authorList>
    </citation>
    <scope>NUCLEOTIDE SEQUENCE [LARGE SCALE GENOMIC DNA]</scope>
    <source>
        <strain evidence="1 2">CGMCC 1.12543</strain>
    </source>
</reference>
<protein>
    <recommendedName>
        <fullName evidence="3">Lipoprotein</fullName>
    </recommendedName>
</protein>
<gene>
    <name evidence="1" type="ORF">ACFPYI_04305</name>
</gene>
<dbReference type="EMBL" id="JBHSQH010000001">
    <property type="protein sequence ID" value="MFC5970546.1"/>
    <property type="molecule type" value="Genomic_DNA"/>
</dbReference>
<evidence type="ECO:0000313" key="1">
    <source>
        <dbReference type="EMBL" id="MFC5970546.1"/>
    </source>
</evidence>
<proteinExistence type="predicted"/>
<evidence type="ECO:0000313" key="2">
    <source>
        <dbReference type="Proteomes" id="UP001596099"/>
    </source>
</evidence>
<evidence type="ECO:0008006" key="3">
    <source>
        <dbReference type="Google" id="ProtNLM"/>
    </source>
</evidence>